<comment type="caution">
    <text evidence="11">The sequence shown here is derived from an EMBL/GenBank/DDBJ whole genome shotgun (WGS) entry which is preliminary data.</text>
</comment>
<reference evidence="11" key="1">
    <citation type="submission" date="2022-06" db="EMBL/GenBank/DDBJ databases">
        <title>Isolation of gut microbiota from human fecal samples.</title>
        <authorList>
            <person name="Pamer E.G."/>
            <person name="Barat B."/>
            <person name="Waligurski E."/>
            <person name="Medina S."/>
            <person name="Paddock L."/>
            <person name="Mostad J."/>
        </authorList>
    </citation>
    <scope>NUCLEOTIDE SEQUENCE</scope>
    <source>
        <strain evidence="11">DFI.9.91</strain>
    </source>
</reference>
<feature type="signal peptide" evidence="9">
    <location>
        <begin position="1"/>
        <end position="21"/>
    </location>
</feature>
<evidence type="ECO:0000259" key="10">
    <source>
        <dbReference type="Pfam" id="PF12849"/>
    </source>
</evidence>
<evidence type="ECO:0000256" key="1">
    <source>
        <dbReference type="ARBA" id="ARBA00002841"/>
    </source>
</evidence>
<feature type="chain" id="PRO_5043487494" evidence="9">
    <location>
        <begin position="22"/>
        <end position="309"/>
    </location>
</feature>
<protein>
    <submittedName>
        <fullName evidence="11">Substrate-binding domain-containing protein</fullName>
    </submittedName>
</protein>
<organism evidence="11 12">
    <name type="scientific">Intestinimonas massiliensis</name>
    <name type="common">ex Afouda et al. 2020</name>
    <dbReference type="NCBI Taxonomy" id="1673721"/>
    <lineage>
        <taxon>Bacteria</taxon>
        <taxon>Bacillati</taxon>
        <taxon>Bacillota</taxon>
        <taxon>Clostridia</taxon>
        <taxon>Eubacteriales</taxon>
        <taxon>Intestinimonas</taxon>
    </lineage>
</organism>
<evidence type="ECO:0000313" key="11">
    <source>
        <dbReference type="EMBL" id="MCQ4768902.1"/>
    </source>
</evidence>
<evidence type="ECO:0000256" key="5">
    <source>
        <dbReference type="ARBA" id="ARBA00022592"/>
    </source>
</evidence>
<evidence type="ECO:0000256" key="8">
    <source>
        <dbReference type="ARBA" id="ARBA00023288"/>
    </source>
</evidence>
<dbReference type="SUPFAM" id="SSF53850">
    <property type="entry name" value="Periplasmic binding protein-like II"/>
    <property type="match status" value="1"/>
</dbReference>
<comment type="function">
    <text evidence="1">Part of the ABC transporter complex PstSACB involved in phosphate import.</text>
</comment>
<comment type="subcellular location">
    <subcellularLocation>
        <location evidence="2">Cell membrane</location>
        <topology evidence="2">Lipid-anchor</topology>
    </subcellularLocation>
</comment>
<keyword evidence="5" id="KW-0813">Transport</keyword>
<comment type="subunit">
    <text evidence="4">The complex is composed of two ATP-binding proteins (PstB), two transmembrane proteins (PstC and PstA) and a solute-binding protein (PstS).</text>
</comment>
<dbReference type="InterPro" id="IPR024370">
    <property type="entry name" value="PBP_domain"/>
</dbReference>
<keyword evidence="5" id="KW-0592">Phosphate transport</keyword>
<dbReference type="PROSITE" id="PS51257">
    <property type="entry name" value="PROKAR_LIPOPROTEIN"/>
    <property type="match status" value="1"/>
</dbReference>
<sequence length="309" mass="33485">MKKLTPVLLVLVLLCACTPQGGRSSSGPAATPTPTPGETFVFTRENFPRLDGSTATVPLGEAIASVLLGESRENVADLIHFSKTTGAYNALMAGEADLLVVAEAGEATYAQRDEQGLEWSQEPIATEALVFMVNADNPVDSLTVEEIQKIYTGEITNWSQVGGEDREIVPFQRNKGGGSQAIMEKEVMGDLEMMQPANTEYFIGTMEGLIEAVRSFDGSPAAIGYTVYYYAEDMNMADGLKLLKVDGVEPNDDTIRSGAYPFRTFYYAVMNAGEPEDGPTAILYRWLLSPEGQKLVDHEGYVAVLAPEE</sequence>
<dbReference type="AlphaFoldDB" id="A0AAW5JGF9"/>
<comment type="similarity">
    <text evidence="3">Belongs to the PstS family.</text>
</comment>
<evidence type="ECO:0000313" key="12">
    <source>
        <dbReference type="Proteomes" id="UP001204562"/>
    </source>
</evidence>
<dbReference type="GO" id="GO:0006817">
    <property type="term" value="P:phosphate ion transport"/>
    <property type="evidence" value="ECO:0007669"/>
    <property type="project" value="UniProtKB-KW"/>
</dbReference>
<accession>A0AAW5JGF9</accession>
<evidence type="ECO:0000256" key="3">
    <source>
        <dbReference type="ARBA" id="ARBA00008725"/>
    </source>
</evidence>
<evidence type="ECO:0000256" key="7">
    <source>
        <dbReference type="ARBA" id="ARBA00023139"/>
    </source>
</evidence>
<dbReference type="PANTHER" id="PTHR30570">
    <property type="entry name" value="PERIPLASMIC PHOSPHATE BINDING COMPONENT OF PHOSPHATE ABC TRANSPORTER"/>
    <property type="match status" value="1"/>
</dbReference>
<feature type="domain" description="PBP" evidence="10">
    <location>
        <begin position="82"/>
        <end position="275"/>
    </location>
</feature>
<dbReference type="Proteomes" id="UP001204562">
    <property type="component" value="Unassembled WGS sequence"/>
</dbReference>
<gene>
    <name evidence="11" type="ORF">NE579_00275</name>
</gene>
<dbReference type="PANTHER" id="PTHR30570:SF1">
    <property type="entry name" value="PHOSPHATE-BINDING PROTEIN PSTS"/>
    <property type="match status" value="1"/>
</dbReference>
<evidence type="ECO:0000256" key="9">
    <source>
        <dbReference type="SAM" id="SignalP"/>
    </source>
</evidence>
<keyword evidence="7" id="KW-0564">Palmitate</keyword>
<evidence type="ECO:0000256" key="4">
    <source>
        <dbReference type="ARBA" id="ARBA00011529"/>
    </source>
</evidence>
<dbReference type="GO" id="GO:0005886">
    <property type="term" value="C:plasma membrane"/>
    <property type="evidence" value="ECO:0007669"/>
    <property type="project" value="UniProtKB-SubCell"/>
</dbReference>
<name>A0AAW5JGF9_9FIRM</name>
<dbReference type="EMBL" id="JANFYS010000001">
    <property type="protein sequence ID" value="MCQ4768902.1"/>
    <property type="molecule type" value="Genomic_DNA"/>
</dbReference>
<keyword evidence="6 9" id="KW-0732">Signal</keyword>
<proteinExistence type="inferred from homology"/>
<dbReference type="RefSeq" id="WP_256302845.1">
    <property type="nucleotide sequence ID" value="NZ_JANFYS010000001.1"/>
</dbReference>
<dbReference type="InterPro" id="IPR050811">
    <property type="entry name" value="Phosphate_ABC_transporter"/>
</dbReference>
<keyword evidence="8" id="KW-0449">Lipoprotein</keyword>
<dbReference type="Gene3D" id="3.40.190.10">
    <property type="entry name" value="Periplasmic binding protein-like II"/>
    <property type="match status" value="2"/>
</dbReference>
<evidence type="ECO:0000256" key="2">
    <source>
        <dbReference type="ARBA" id="ARBA00004193"/>
    </source>
</evidence>
<evidence type="ECO:0000256" key="6">
    <source>
        <dbReference type="ARBA" id="ARBA00022729"/>
    </source>
</evidence>
<dbReference type="Pfam" id="PF12849">
    <property type="entry name" value="PBP_like_2"/>
    <property type="match status" value="1"/>
</dbReference>